<accession>A0A926ZK28</accession>
<protein>
    <recommendedName>
        <fullName evidence="3">Actin-like protein N-terminal domain-containing protein</fullName>
    </recommendedName>
</protein>
<evidence type="ECO:0000313" key="1">
    <source>
        <dbReference type="EMBL" id="MBD2184957.1"/>
    </source>
</evidence>
<dbReference type="EMBL" id="JACJPW010000101">
    <property type="protein sequence ID" value="MBD2184957.1"/>
    <property type="molecule type" value="Genomic_DNA"/>
</dbReference>
<sequence>MNFQPDLIVVLDLGKSRLKIIYQIPTQAKVKALFIEPGIAELSPEEVGHLQPSRTAAPEDDAWLMLPSTQPLAVGFLAETRFAPRCDTKEAKYKIVSGAVRYLTAIGAIAQREKEALIEYKGFASKGTDNAAKYLRIHATLLLPHVEMPNASSLRSELAGVAPKPIQFNFRGQDYTHLTVPDYFKLNILAEGAGQLALRGTQLSEAEFARKNILVLVMGQYNVTAMLYQRGQCVKIESPALGFHNLVNYVLDKTALDASIIRRAQLTEAIYYGRDDRSLLQALLIGKVEKEEHIQQLTKEMVSAVDDGFKSYWNSTANWLKTMLGPNLVTLDEVLVGGGASVAFKEEIEKLFGNAKVIWGGGIKREIAQTFGLKLSDPMVNRLVDAYGVFKRVSQMYKSSVDKVTA</sequence>
<comment type="caution">
    <text evidence="1">The sequence shown here is derived from an EMBL/GenBank/DDBJ whole genome shotgun (WGS) entry which is preliminary data.</text>
</comment>
<proteinExistence type="predicted"/>
<gene>
    <name evidence="1" type="ORF">H6G03_28450</name>
</gene>
<dbReference type="RefSeq" id="WP_190472372.1">
    <property type="nucleotide sequence ID" value="NZ_JACJPW010000101.1"/>
</dbReference>
<evidence type="ECO:0000313" key="2">
    <source>
        <dbReference type="Proteomes" id="UP000641646"/>
    </source>
</evidence>
<keyword evidence="2" id="KW-1185">Reference proteome</keyword>
<dbReference type="Proteomes" id="UP000641646">
    <property type="component" value="Unassembled WGS sequence"/>
</dbReference>
<reference evidence="1" key="1">
    <citation type="journal article" date="2015" name="ISME J.">
        <title>Draft Genome Sequence of Streptomyces incarnatus NRRL8089, which Produces the Nucleoside Antibiotic Sinefungin.</title>
        <authorList>
            <person name="Oshima K."/>
            <person name="Hattori M."/>
            <person name="Shimizu H."/>
            <person name="Fukuda K."/>
            <person name="Nemoto M."/>
            <person name="Inagaki K."/>
            <person name="Tamura T."/>
        </authorList>
    </citation>
    <scope>NUCLEOTIDE SEQUENCE</scope>
    <source>
        <strain evidence="1">FACHB-1375</strain>
    </source>
</reference>
<name>A0A926ZK28_9CYAN</name>
<evidence type="ECO:0008006" key="3">
    <source>
        <dbReference type="Google" id="ProtNLM"/>
    </source>
</evidence>
<dbReference type="AlphaFoldDB" id="A0A926ZK28"/>
<reference evidence="1" key="2">
    <citation type="submission" date="2020-08" db="EMBL/GenBank/DDBJ databases">
        <authorList>
            <person name="Chen M."/>
            <person name="Teng W."/>
            <person name="Zhao L."/>
            <person name="Hu C."/>
            <person name="Zhou Y."/>
            <person name="Han B."/>
            <person name="Song L."/>
            <person name="Shu W."/>
        </authorList>
    </citation>
    <scope>NUCLEOTIDE SEQUENCE</scope>
    <source>
        <strain evidence="1">FACHB-1375</strain>
    </source>
</reference>
<organism evidence="1 2">
    <name type="scientific">Aerosakkonema funiforme FACHB-1375</name>
    <dbReference type="NCBI Taxonomy" id="2949571"/>
    <lineage>
        <taxon>Bacteria</taxon>
        <taxon>Bacillati</taxon>
        <taxon>Cyanobacteriota</taxon>
        <taxon>Cyanophyceae</taxon>
        <taxon>Oscillatoriophycideae</taxon>
        <taxon>Aerosakkonematales</taxon>
        <taxon>Aerosakkonemataceae</taxon>
        <taxon>Aerosakkonema</taxon>
    </lineage>
</organism>